<dbReference type="AlphaFoldDB" id="A0A2V5GPE4"/>
<dbReference type="EMBL" id="KZ825278">
    <property type="protein sequence ID" value="PYI12899.1"/>
    <property type="molecule type" value="Genomic_DNA"/>
</dbReference>
<name>A0A2V5GPE4_ASPV1</name>
<proteinExistence type="predicted"/>
<accession>A0A2V5GPE4</accession>
<evidence type="ECO:0000313" key="1">
    <source>
        <dbReference type="EMBL" id="PYI12899.1"/>
    </source>
</evidence>
<sequence>MMSEVCPRLIRQLHNSWSTGSDLCLLTTRNQVFFFFPEMLIASHQAIYKPSHATAGKLAMAESHLNDIRIDESRVTVAREFPPAQVAFTNAPIDLSFQIMFDLLPRLAAPLPGHKSSTMPSIMIECKMRTIRSLGA</sequence>
<reference evidence="1 2" key="1">
    <citation type="submission" date="2018-02" db="EMBL/GenBank/DDBJ databases">
        <title>The genomes of Aspergillus section Nigri reveals drivers in fungal speciation.</title>
        <authorList>
            <consortium name="DOE Joint Genome Institute"/>
            <person name="Vesth T.C."/>
            <person name="Nybo J."/>
            <person name="Theobald S."/>
            <person name="Brandl J."/>
            <person name="Frisvad J.C."/>
            <person name="Nielsen K.F."/>
            <person name="Lyhne E.K."/>
            <person name="Kogle M.E."/>
            <person name="Kuo A."/>
            <person name="Riley R."/>
            <person name="Clum A."/>
            <person name="Nolan M."/>
            <person name="Lipzen A."/>
            <person name="Salamov A."/>
            <person name="Henrissat B."/>
            <person name="Wiebenga A."/>
            <person name="De vries R.P."/>
            <person name="Grigoriev I.V."/>
            <person name="Mortensen U.H."/>
            <person name="Andersen M.R."/>
            <person name="Baker S.E."/>
        </authorList>
    </citation>
    <scope>NUCLEOTIDE SEQUENCE [LARGE SCALE GENOMIC DNA]</scope>
    <source>
        <strain evidence="1 2">CBS 115571</strain>
    </source>
</reference>
<protein>
    <submittedName>
        <fullName evidence="1">Uncharacterized protein</fullName>
    </submittedName>
</protein>
<evidence type="ECO:0000313" key="2">
    <source>
        <dbReference type="Proteomes" id="UP000249829"/>
    </source>
</evidence>
<organism evidence="1 2">
    <name type="scientific">Aspergillus violaceofuscus (strain CBS 115571)</name>
    <dbReference type="NCBI Taxonomy" id="1450538"/>
    <lineage>
        <taxon>Eukaryota</taxon>
        <taxon>Fungi</taxon>
        <taxon>Dikarya</taxon>
        <taxon>Ascomycota</taxon>
        <taxon>Pezizomycotina</taxon>
        <taxon>Eurotiomycetes</taxon>
        <taxon>Eurotiomycetidae</taxon>
        <taxon>Eurotiales</taxon>
        <taxon>Aspergillaceae</taxon>
        <taxon>Aspergillus</taxon>
    </lineage>
</organism>
<gene>
    <name evidence="1" type="ORF">BO99DRAFT_78844</name>
</gene>
<keyword evidence="2" id="KW-1185">Reference proteome</keyword>
<dbReference type="Proteomes" id="UP000249829">
    <property type="component" value="Unassembled WGS sequence"/>
</dbReference>